<dbReference type="InterPro" id="IPR002376">
    <property type="entry name" value="Formyl_transf_N"/>
</dbReference>
<evidence type="ECO:0000256" key="1">
    <source>
        <dbReference type="ARBA" id="ARBA00010699"/>
    </source>
</evidence>
<accession>A0A5C4RME1</accession>
<dbReference type="AlphaFoldDB" id="A0A5C4RME1"/>
<reference evidence="6 7" key="1">
    <citation type="submission" date="2019-01" db="EMBL/GenBank/DDBJ databases">
        <title>Draft genome assembly of Photorhabdus luminescens subsp. sonorensis Caborca.</title>
        <authorList>
            <person name="Duong D.A."/>
            <person name="Espinosa-Artiles P."/>
            <person name="Orozco R.A."/>
            <person name="Molnar I."/>
            <person name="Stock P."/>
        </authorList>
    </citation>
    <scope>NUCLEOTIDE SEQUENCE [LARGE SCALE GENOMIC DNA]</scope>
    <source>
        <strain evidence="6 7">Caborca</strain>
    </source>
</reference>
<name>A0A5C4RME1_PHOLU</name>
<dbReference type="Pfam" id="PF02911">
    <property type="entry name" value="Formyl_trans_C"/>
    <property type="match status" value="1"/>
</dbReference>
<dbReference type="PANTHER" id="PTHR11138">
    <property type="entry name" value="METHIONYL-TRNA FORMYLTRANSFERASE"/>
    <property type="match status" value="1"/>
</dbReference>
<evidence type="ECO:0000256" key="2">
    <source>
        <dbReference type="ARBA" id="ARBA00022679"/>
    </source>
</evidence>
<evidence type="ECO:0000256" key="3">
    <source>
        <dbReference type="ARBA" id="ARBA00022917"/>
    </source>
</evidence>
<dbReference type="RefSeq" id="WP_139654157.1">
    <property type="nucleotide sequence ID" value="NZ_CAWOQH010000001.1"/>
</dbReference>
<sequence length="285" mass="32471">MNNHNIIICGEGHGLKCVFSGLISTGINFILCSNDEEIIREAKDKNIICVNHYIEAISSPKDIILTAGYKPIIPPEHLSTAHFINIHYSLLPKYRGLHSIVWAMLNGEKNVGFTIHETTSLVDQGNILYQESAPVGNKSSWDLMLHFDRRVKEVISNVLTNYSNGSIKLNAQNEEDAIYVAKRNQEDCRINWNEWNAVFFSRSLKALVKPYPLPYFIYKDKKIEILKAHIIQKDYLEINGHIVNIDNEVIWVKIPKGILKISKILIDGEELNAVDYFKKPGARLS</sequence>
<keyword evidence="3" id="KW-0648">Protein biosynthesis</keyword>
<dbReference type="SUPFAM" id="SSF53328">
    <property type="entry name" value="Formyltransferase"/>
    <property type="match status" value="1"/>
</dbReference>
<evidence type="ECO:0000313" key="6">
    <source>
        <dbReference type="EMBL" id="TNH45190.1"/>
    </source>
</evidence>
<feature type="domain" description="Formyl transferase C-terminal" evidence="5">
    <location>
        <begin position="184"/>
        <end position="279"/>
    </location>
</feature>
<protein>
    <submittedName>
        <fullName evidence="6">Uncharacterized protein</fullName>
    </submittedName>
</protein>
<dbReference type="SUPFAM" id="SSF50486">
    <property type="entry name" value="FMT C-terminal domain-like"/>
    <property type="match status" value="1"/>
</dbReference>
<dbReference type="Gene3D" id="3.40.50.12230">
    <property type="match status" value="1"/>
</dbReference>
<gene>
    <name evidence="6" type="ORF">EP164_00405</name>
</gene>
<proteinExistence type="inferred from homology"/>
<dbReference type="Proteomes" id="UP000307592">
    <property type="component" value="Unassembled WGS sequence"/>
</dbReference>
<feature type="domain" description="Formyl transferase N-terminal" evidence="4">
    <location>
        <begin position="62"/>
        <end position="141"/>
    </location>
</feature>
<dbReference type="InterPro" id="IPR011034">
    <property type="entry name" value="Formyl_transferase-like_C_sf"/>
</dbReference>
<evidence type="ECO:0000313" key="7">
    <source>
        <dbReference type="Proteomes" id="UP000307592"/>
    </source>
</evidence>
<keyword evidence="2" id="KW-0808">Transferase</keyword>
<comment type="similarity">
    <text evidence="1">Belongs to the Fmt family.</text>
</comment>
<dbReference type="InterPro" id="IPR036477">
    <property type="entry name" value="Formyl_transf_N_sf"/>
</dbReference>
<comment type="caution">
    <text evidence="6">The sequence shown here is derived from an EMBL/GenBank/DDBJ whole genome shotgun (WGS) entry which is preliminary data.</text>
</comment>
<dbReference type="EMBL" id="SBIJ01000001">
    <property type="protein sequence ID" value="TNH45190.1"/>
    <property type="molecule type" value="Genomic_DNA"/>
</dbReference>
<dbReference type="Pfam" id="PF00551">
    <property type="entry name" value="Formyl_trans_N"/>
    <property type="match status" value="1"/>
</dbReference>
<evidence type="ECO:0000259" key="4">
    <source>
        <dbReference type="Pfam" id="PF00551"/>
    </source>
</evidence>
<evidence type="ECO:0000259" key="5">
    <source>
        <dbReference type="Pfam" id="PF02911"/>
    </source>
</evidence>
<dbReference type="GO" id="GO:0005829">
    <property type="term" value="C:cytosol"/>
    <property type="evidence" value="ECO:0007669"/>
    <property type="project" value="TreeGrafter"/>
</dbReference>
<dbReference type="PANTHER" id="PTHR11138:SF5">
    <property type="entry name" value="METHIONYL-TRNA FORMYLTRANSFERASE, MITOCHONDRIAL"/>
    <property type="match status" value="1"/>
</dbReference>
<dbReference type="GO" id="GO:0004479">
    <property type="term" value="F:methionyl-tRNA formyltransferase activity"/>
    <property type="evidence" value="ECO:0007669"/>
    <property type="project" value="TreeGrafter"/>
</dbReference>
<dbReference type="CDD" id="cd08704">
    <property type="entry name" value="Met_tRNA_FMT_C"/>
    <property type="match status" value="1"/>
</dbReference>
<organism evidence="6 7">
    <name type="scientific">Photorhabdus luminescens subsp. sonorensis</name>
    <dbReference type="NCBI Taxonomy" id="1173677"/>
    <lineage>
        <taxon>Bacteria</taxon>
        <taxon>Pseudomonadati</taxon>
        <taxon>Pseudomonadota</taxon>
        <taxon>Gammaproteobacteria</taxon>
        <taxon>Enterobacterales</taxon>
        <taxon>Morganellaceae</taxon>
        <taxon>Photorhabdus</taxon>
    </lineage>
</organism>
<dbReference type="InterPro" id="IPR044135">
    <property type="entry name" value="Met-tRNA-FMT_C"/>
</dbReference>
<dbReference type="InterPro" id="IPR005793">
    <property type="entry name" value="Formyl_trans_C"/>
</dbReference>